<dbReference type="PANTHER" id="PTHR35803:SF2">
    <property type="entry name" value="RETAINING ALPHA-GALACTOSIDASE"/>
    <property type="match status" value="1"/>
</dbReference>
<dbReference type="InterPro" id="IPR013780">
    <property type="entry name" value="Glyco_hydro_b"/>
</dbReference>
<dbReference type="InterPro" id="IPR038637">
    <property type="entry name" value="NPCBM_sf"/>
</dbReference>
<feature type="compositionally biased region" description="Basic and acidic residues" evidence="3">
    <location>
        <begin position="756"/>
        <end position="770"/>
    </location>
</feature>
<dbReference type="InterPro" id="IPR008979">
    <property type="entry name" value="Galactose-bd-like_sf"/>
</dbReference>
<dbReference type="InterPro" id="IPR017853">
    <property type="entry name" value="GH"/>
</dbReference>
<gene>
    <name evidence="6" type="ORF">Aau02nite_41160</name>
</gene>
<dbReference type="SUPFAM" id="SSF51445">
    <property type="entry name" value="(Trans)glycosidases"/>
    <property type="match status" value="1"/>
</dbReference>
<dbReference type="Pfam" id="PF10566">
    <property type="entry name" value="Glyco_hydro_97"/>
    <property type="match status" value="1"/>
</dbReference>
<comment type="caution">
    <text evidence="6">The sequence shown here is derived from an EMBL/GenBank/DDBJ whole genome shotgun (WGS) entry which is preliminary data.</text>
</comment>
<dbReference type="InterPro" id="IPR029483">
    <property type="entry name" value="GH97_C"/>
</dbReference>
<feature type="chain" id="PRO_5038011631" description="Glycosyl hydrolase family 98 putative carbohydrate-binding module domain-containing protein" evidence="4">
    <location>
        <begin position="27"/>
        <end position="886"/>
    </location>
</feature>
<feature type="region of interest" description="Disordered" evidence="3">
    <location>
        <begin position="739"/>
        <end position="770"/>
    </location>
</feature>
<accession>A0A919SGX0</accession>
<dbReference type="Gene3D" id="3.20.20.70">
    <property type="entry name" value="Aldolase class I"/>
    <property type="match status" value="1"/>
</dbReference>
<dbReference type="EMBL" id="BOQL01000031">
    <property type="protein sequence ID" value="GIM70473.1"/>
    <property type="molecule type" value="Genomic_DNA"/>
</dbReference>
<organism evidence="6 7">
    <name type="scientific">Actinoplanes auranticolor</name>
    <dbReference type="NCBI Taxonomy" id="47988"/>
    <lineage>
        <taxon>Bacteria</taxon>
        <taxon>Bacillati</taxon>
        <taxon>Actinomycetota</taxon>
        <taxon>Actinomycetes</taxon>
        <taxon>Micromonosporales</taxon>
        <taxon>Micromonosporaceae</taxon>
        <taxon>Actinoplanes</taxon>
    </lineage>
</organism>
<name>A0A919SGX0_9ACTN</name>
<dbReference type="InterPro" id="IPR014718">
    <property type="entry name" value="GH-type_carb-bd"/>
</dbReference>
<evidence type="ECO:0000313" key="6">
    <source>
        <dbReference type="EMBL" id="GIM70473.1"/>
    </source>
</evidence>
<keyword evidence="1" id="KW-0378">Hydrolase</keyword>
<protein>
    <recommendedName>
        <fullName evidence="5">Glycosyl hydrolase family 98 putative carbohydrate-binding module domain-containing protein</fullName>
    </recommendedName>
</protein>
<evidence type="ECO:0000256" key="4">
    <source>
        <dbReference type="SAM" id="SignalP"/>
    </source>
</evidence>
<dbReference type="Pfam" id="PF10633">
    <property type="entry name" value="NPCBM_assoc"/>
    <property type="match status" value="1"/>
</dbReference>
<dbReference type="InterPro" id="IPR013222">
    <property type="entry name" value="Glyco_hyd_98_carb-bd"/>
</dbReference>
<dbReference type="Gene3D" id="2.70.98.10">
    <property type="match status" value="1"/>
</dbReference>
<dbReference type="Proteomes" id="UP000681340">
    <property type="component" value="Unassembled WGS sequence"/>
</dbReference>
<feature type="domain" description="Glycosyl hydrolase family 98 putative carbohydrate-binding module" evidence="5">
    <location>
        <begin position="735"/>
        <end position="880"/>
    </location>
</feature>
<dbReference type="Gene3D" id="2.60.40.1180">
    <property type="entry name" value="Golgi alpha-mannosidase II"/>
    <property type="match status" value="1"/>
</dbReference>
<dbReference type="SUPFAM" id="SSF49785">
    <property type="entry name" value="Galactose-binding domain-like"/>
    <property type="match status" value="1"/>
</dbReference>
<dbReference type="InterPro" id="IPR019563">
    <property type="entry name" value="GH97_catalytic"/>
</dbReference>
<dbReference type="InterPro" id="IPR018905">
    <property type="entry name" value="A-galactase_NEW3"/>
</dbReference>
<dbReference type="Pfam" id="PF14508">
    <property type="entry name" value="GH97_N"/>
    <property type="match status" value="1"/>
</dbReference>
<dbReference type="InterPro" id="IPR052720">
    <property type="entry name" value="Glycosyl_hydrolase_97"/>
</dbReference>
<feature type="signal peptide" evidence="4">
    <location>
        <begin position="1"/>
        <end position="26"/>
    </location>
</feature>
<keyword evidence="4" id="KW-0732">Signal</keyword>
<evidence type="ECO:0000313" key="7">
    <source>
        <dbReference type="Proteomes" id="UP000681340"/>
    </source>
</evidence>
<dbReference type="Gene3D" id="2.60.120.1060">
    <property type="entry name" value="NPCBM/NEW2 domain"/>
    <property type="match status" value="1"/>
</dbReference>
<evidence type="ECO:0000259" key="5">
    <source>
        <dbReference type="SMART" id="SM00776"/>
    </source>
</evidence>
<dbReference type="RefSeq" id="WP_212990123.1">
    <property type="nucleotide sequence ID" value="NZ_BAABEA010000005.1"/>
</dbReference>
<keyword evidence="7" id="KW-1185">Reference proteome</keyword>
<dbReference type="GO" id="GO:0016798">
    <property type="term" value="F:hydrolase activity, acting on glycosyl bonds"/>
    <property type="evidence" value="ECO:0007669"/>
    <property type="project" value="UniProtKB-KW"/>
</dbReference>
<dbReference type="Pfam" id="PF08305">
    <property type="entry name" value="NPCBM"/>
    <property type="match status" value="1"/>
</dbReference>
<dbReference type="Pfam" id="PF14509">
    <property type="entry name" value="GH97_C"/>
    <property type="match status" value="1"/>
</dbReference>
<dbReference type="InterPro" id="IPR029486">
    <property type="entry name" value="GH97_N"/>
</dbReference>
<dbReference type="InterPro" id="IPR013785">
    <property type="entry name" value="Aldolase_TIM"/>
</dbReference>
<evidence type="ECO:0000256" key="2">
    <source>
        <dbReference type="ARBA" id="ARBA00023295"/>
    </source>
</evidence>
<dbReference type="AlphaFoldDB" id="A0A919SGX0"/>
<dbReference type="SMART" id="SM00776">
    <property type="entry name" value="NPCBM"/>
    <property type="match status" value="1"/>
</dbReference>
<dbReference type="PANTHER" id="PTHR35803">
    <property type="entry name" value="GLUCAN 1,4-ALPHA-GLUCOSIDASE SUSB-RELATED"/>
    <property type="match status" value="1"/>
</dbReference>
<evidence type="ECO:0000256" key="3">
    <source>
        <dbReference type="SAM" id="MobiDB-lite"/>
    </source>
</evidence>
<proteinExistence type="predicted"/>
<reference evidence="6" key="1">
    <citation type="submission" date="2021-03" db="EMBL/GenBank/DDBJ databases">
        <title>Whole genome shotgun sequence of Actinoplanes auranticolor NBRC 12245.</title>
        <authorList>
            <person name="Komaki H."/>
            <person name="Tamura T."/>
        </authorList>
    </citation>
    <scope>NUCLEOTIDE SEQUENCE</scope>
    <source>
        <strain evidence="6">NBRC 12245</strain>
    </source>
</reference>
<evidence type="ECO:0000256" key="1">
    <source>
        <dbReference type="ARBA" id="ARBA00022801"/>
    </source>
</evidence>
<sequence length="886" mass="93766">MRLRRLSSTVLGAALAATTLAAPAAAAEPLSWSVSGPGAAVSAQLALDEAGRLRFGVDRAGTTVLSPAPIGLVTTAADLSAGLSFVSRGNRTVRERYTKTTGKQLTRDVTLTESTFAFTGAGGARLDVVVRVSAEGAAYRYVLPAGGTITGETSSFSLPADAPAWLLPYSPNYENDRVQTTAGAAATGDYGFPSLFRVGSTYALVTESDVDGRYSGARLSHSAGSGAYTIKLADPQVVATSRLATPWRTAIVGDLATVTGSMLVDDLAPPAELADTSWVRPGTTAWSWLSEHSSPADPARQRQYIDFAARNGWPYVLIDEGWSAQWVPEVVRYARARGVDVLLWFHWTALDTAQERDSMLPLLKSWGVAGVKVDFMDSDSQARFRWYDDILAATATHKLMVNFHGATVPRGVQRTWPHVMTLEAIRGAEQFRTRAATNTMFPFTRNVVGGMDYTPVTWVVADRDTTDAHEVALAVVYESGWQHPADKPETYESHPEALRTLSQLPTVWDETKLLAGAPGQEAVIARRHDDRWYVGGISAVAAKTFSTPLGFLGSGRYLAETLRDGDGGLVRESRIVRRGDTLTVPERTNGGFVTVLCAYTGSATCDRPVRRVPVTTLTVDPASADVRPGQTVPVSATFTLPAGGPITGVTLAPVPPAGWTVSGAVVRDATMRGGDTLRGTWRFTAPAGVAAGFVDLPVAADFTYPADPGSPDAPGSRRPVHVEQAVRVLVPPADPAGTPAVSDLPFLTETNGYGPVERDQSNGEADRGDGRALSIRGTVYAKGIGMHSPGEVTIWLGGACTRFTAVAGIDDEVTQSGSADFQVLGDSRQLAATGIRRSADPAAALTVDVTGVRVLTLRATDGGDGKNFDHADWADARLSCAPGAGR</sequence>
<dbReference type="GO" id="GO:0030246">
    <property type="term" value="F:carbohydrate binding"/>
    <property type="evidence" value="ECO:0007669"/>
    <property type="project" value="InterPro"/>
</dbReference>
<keyword evidence="2" id="KW-0326">Glycosidase</keyword>